<dbReference type="EMBL" id="AADV02000001">
    <property type="protein sequence ID" value="EAM53275.1"/>
    <property type="molecule type" value="Genomic_DNA"/>
</dbReference>
<reference evidence="2" key="2">
    <citation type="submission" date="2005-06" db="EMBL/GenBank/DDBJ databases">
        <title>Sequencing of the draft genome and assembly of Crocosphaera watsonii WH 8501.</title>
        <authorList>
            <consortium name="US DOE Joint Genome Institute (JGI-PGF)"/>
            <person name="Copeland A."/>
            <person name="Lucas S."/>
            <person name="Lapidus A."/>
            <person name="Barry K."/>
            <person name="Detter C."/>
            <person name="Glavina T."/>
            <person name="Hammon N."/>
            <person name="Israni S."/>
            <person name="Pitluck S."/>
            <person name="Richardson P."/>
        </authorList>
    </citation>
    <scope>NUCLEOTIDE SEQUENCE [LARGE SCALE GENOMIC DNA]</scope>
    <source>
        <strain evidence="2">WH 8501</strain>
    </source>
</reference>
<dbReference type="RefSeq" id="WP_007303574.1">
    <property type="nucleotide sequence ID" value="NZ_AADV02000001.1"/>
</dbReference>
<dbReference type="PANTHER" id="PTHR36966">
    <property type="entry name" value="REP-ASSOCIATED TYROSINE TRANSPOSASE"/>
    <property type="match status" value="1"/>
</dbReference>
<accession>Q4C9L1</accession>
<dbReference type="InterPro" id="IPR002686">
    <property type="entry name" value="Transposase_17"/>
</dbReference>
<sequence>MVKSGINFGETFSANPNYRRLYVPGGTYFFTIVTYQRRPYFANSDNVNKLRTAVATVKKEMPFNIFGAVILPNHLHFLWVLPPNDKNYSKRIGHIKTLFTKSFRGNNALPKTVSISRQKHRESNVWQRRFWEHTIQDESELETYLNYIHYNPVKHGLVSCPHLWSYSSFHSLVQKDGYSSSWGCVCQGKLDKIPNFDNIKNYVGE</sequence>
<evidence type="ECO:0000259" key="1">
    <source>
        <dbReference type="SMART" id="SM01321"/>
    </source>
</evidence>
<dbReference type="InterPro" id="IPR052715">
    <property type="entry name" value="RAYT_transposase"/>
</dbReference>
<dbReference type="AlphaFoldDB" id="Q4C9L1"/>
<dbReference type="KEGG" id="cwa:CwatDRAFT_6325"/>
<evidence type="ECO:0000313" key="3">
    <source>
        <dbReference type="Proteomes" id="UP000003922"/>
    </source>
</evidence>
<dbReference type="Pfam" id="PF01797">
    <property type="entry name" value="Y1_Tnp"/>
    <property type="match status" value="1"/>
</dbReference>
<protein>
    <recommendedName>
        <fullName evidence="1">Transposase IS200-like domain-containing protein</fullName>
    </recommendedName>
</protein>
<dbReference type="GO" id="GO:0004803">
    <property type="term" value="F:transposase activity"/>
    <property type="evidence" value="ECO:0007669"/>
    <property type="project" value="InterPro"/>
</dbReference>
<dbReference type="SUPFAM" id="SSF143422">
    <property type="entry name" value="Transposase IS200-like"/>
    <property type="match status" value="1"/>
</dbReference>
<feature type="domain" description="Transposase IS200-like" evidence="1">
    <location>
        <begin position="23"/>
        <end position="151"/>
    </location>
</feature>
<name>Q4C9L1_CROWT</name>
<dbReference type="Proteomes" id="UP000003922">
    <property type="component" value="Unassembled WGS sequence"/>
</dbReference>
<reference evidence="2" key="1">
    <citation type="submission" date="2004-02" db="EMBL/GenBank/DDBJ databases">
        <authorList>
            <consortium name="DOE Joint Genome Institute"/>
        </authorList>
    </citation>
    <scope>NUCLEOTIDE SEQUENCE [LARGE SCALE GENOMIC DNA]</scope>
    <source>
        <strain evidence="2">WH 8501</strain>
    </source>
</reference>
<keyword evidence="3" id="KW-1185">Reference proteome</keyword>
<reference evidence="2" key="3">
    <citation type="submission" date="2016-12" db="EMBL/GenBank/DDBJ databases">
        <title>Annotation of the draft genome assembly of Crocosphaera watsonii WH 8501.</title>
        <authorList>
            <consortium name="US DOE Joint Genome Institute (JGI-ORNL)"/>
            <person name="Larimer F."/>
            <person name="Land M."/>
        </authorList>
    </citation>
    <scope>NUCLEOTIDE SEQUENCE</scope>
    <source>
        <strain evidence="2">WH 8501</strain>
    </source>
</reference>
<proteinExistence type="predicted"/>
<gene>
    <name evidence="2" type="ORF">CwatDRAFT_6325</name>
</gene>
<dbReference type="GO" id="GO:0043565">
    <property type="term" value="F:sequence-specific DNA binding"/>
    <property type="evidence" value="ECO:0007669"/>
    <property type="project" value="TreeGrafter"/>
</dbReference>
<dbReference type="Gene3D" id="3.30.70.1290">
    <property type="entry name" value="Transposase IS200-like"/>
    <property type="match status" value="1"/>
</dbReference>
<organism evidence="2 3">
    <name type="scientific">Crocosphaera watsonii WH 8501</name>
    <dbReference type="NCBI Taxonomy" id="165597"/>
    <lineage>
        <taxon>Bacteria</taxon>
        <taxon>Bacillati</taxon>
        <taxon>Cyanobacteriota</taxon>
        <taxon>Cyanophyceae</taxon>
        <taxon>Oscillatoriophycideae</taxon>
        <taxon>Chroococcales</taxon>
        <taxon>Aphanothecaceae</taxon>
        <taxon>Crocosphaera</taxon>
    </lineage>
</organism>
<dbReference type="SMART" id="SM01321">
    <property type="entry name" value="Y1_Tnp"/>
    <property type="match status" value="1"/>
</dbReference>
<comment type="caution">
    <text evidence="2">The sequence shown here is derived from an EMBL/GenBank/DDBJ whole genome shotgun (WGS) entry which is preliminary data.</text>
</comment>
<dbReference type="GO" id="GO:0006313">
    <property type="term" value="P:DNA transposition"/>
    <property type="evidence" value="ECO:0007669"/>
    <property type="project" value="InterPro"/>
</dbReference>
<dbReference type="NCBIfam" id="NF047646">
    <property type="entry name" value="REP_Tyr_transpos"/>
    <property type="match status" value="1"/>
</dbReference>
<evidence type="ECO:0000313" key="2">
    <source>
        <dbReference type="EMBL" id="EAM53275.1"/>
    </source>
</evidence>
<dbReference type="PANTHER" id="PTHR36966:SF1">
    <property type="entry name" value="REP-ASSOCIATED TYROSINE TRANSPOSASE"/>
    <property type="match status" value="1"/>
</dbReference>
<dbReference type="InterPro" id="IPR036515">
    <property type="entry name" value="Transposase_17_sf"/>
</dbReference>